<evidence type="ECO:0000256" key="11">
    <source>
        <dbReference type="ARBA" id="ARBA00023236"/>
    </source>
</evidence>
<dbReference type="InterPro" id="IPR001238">
    <property type="entry name" value="DNA-binding_RecF"/>
</dbReference>
<comment type="subcellular location">
    <subcellularLocation>
        <location evidence="1 13 14">Cytoplasm</location>
    </subcellularLocation>
</comment>
<dbReference type="GO" id="GO:0006260">
    <property type="term" value="P:DNA replication"/>
    <property type="evidence" value="ECO:0007669"/>
    <property type="project" value="UniProtKB-UniRule"/>
</dbReference>
<dbReference type="GO" id="GO:0005524">
    <property type="term" value="F:ATP binding"/>
    <property type="evidence" value="ECO:0007669"/>
    <property type="project" value="UniProtKB-UniRule"/>
</dbReference>
<dbReference type="SMART" id="SM00382">
    <property type="entry name" value="AAA"/>
    <property type="match status" value="1"/>
</dbReference>
<keyword evidence="4 13" id="KW-0963">Cytoplasm</keyword>
<keyword evidence="11 13" id="KW-0742">SOS response</keyword>
<dbReference type="Gene3D" id="3.40.50.300">
    <property type="entry name" value="P-loop containing nucleotide triphosphate hydrolases"/>
    <property type="match status" value="1"/>
</dbReference>
<proteinExistence type="inferred from homology"/>
<dbReference type="AlphaFoldDB" id="A0A095ZPG0"/>
<dbReference type="GO" id="GO:0005737">
    <property type="term" value="C:cytoplasm"/>
    <property type="evidence" value="ECO:0007669"/>
    <property type="project" value="UniProtKB-SubCell"/>
</dbReference>
<evidence type="ECO:0000256" key="9">
    <source>
        <dbReference type="ARBA" id="ARBA00023125"/>
    </source>
</evidence>
<dbReference type="Pfam" id="PF02463">
    <property type="entry name" value="SMC_N"/>
    <property type="match status" value="1"/>
</dbReference>
<accession>A0A095ZPG0</accession>
<feature type="domain" description="AAA+ ATPase" evidence="15">
    <location>
        <begin position="22"/>
        <end position="395"/>
    </location>
</feature>
<evidence type="ECO:0000256" key="2">
    <source>
        <dbReference type="ARBA" id="ARBA00008016"/>
    </source>
</evidence>
<keyword evidence="5 13" id="KW-0235">DNA replication</keyword>
<dbReference type="PANTHER" id="PTHR32182:SF0">
    <property type="entry name" value="DNA REPLICATION AND REPAIR PROTEIN RECF"/>
    <property type="match status" value="1"/>
</dbReference>
<evidence type="ECO:0000256" key="8">
    <source>
        <dbReference type="ARBA" id="ARBA00022840"/>
    </source>
</evidence>
<evidence type="ECO:0000256" key="14">
    <source>
        <dbReference type="RuleBase" id="RU000578"/>
    </source>
</evidence>
<dbReference type="Gene3D" id="1.20.1050.90">
    <property type="entry name" value="RecF/RecN/SMC, N-terminal domain"/>
    <property type="match status" value="1"/>
</dbReference>
<dbReference type="InterPro" id="IPR027417">
    <property type="entry name" value="P-loop_NTPase"/>
</dbReference>
<evidence type="ECO:0000256" key="5">
    <source>
        <dbReference type="ARBA" id="ARBA00022705"/>
    </source>
</evidence>
<keyword evidence="9 13" id="KW-0238">DNA-binding</keyword>
<evidence type="ECO:0000256" key="10">
    <source>
        <dbReference type="ARBA" id="ARBA00023204"/>
    </source>
</evidence>
<dbReference type="GO" id="GO:0000731">
    <property type="term" value="P:DNA synthesis involved in DNA repair"/>
    <property type="evidence" value="ECO:0007669"/>
    <property type="project" value="TreeGrafter"/>
</dbReference>
<organism evidence="16 17">
    <name type="scientific">Pseudoglutamicibacter albus DNF00011</name>
    <dbReference type="NCBI Taxonomy" id="1401063"/>
    <lineage>
        <taxon>Bacteria</taxon>
        <taxon>Bacillati</taxon>
        <taxon>Actinomycetota</taxon>
        <taxon>Actinomycetes</taxon>
        <taxon>Micrococcales</taxon>
        <taxon>Micrococcaceae</taxon>
        <taxon>Pseudoglutamicibacter</taxon>
    </lineage>
</organism>
<dbReference type="PROSITE" id="PS00618">
    <property type="entry name" value="RECF_2"/>
    <property type="match status" value="1"/>
</dbReference>
<comment type="function">
    <text evidence="12 13 14">The RecF protein is involved in DNA metabolism; it is required for DNA replication and normal SOS inducibility. RecF binds preferentially to single-stranded, linear DNA. It also seems to bind ATP.</text>
</comment>
<evidence type="ECO:0000256" key="1">
    <source>
        <dbReference type="ARBA" id="ARBA00004496"/>
    </source>
</evidence>
<dbReference type="PANTHER" id="PTHR32182">
    <property type="entry name" value="DNA REPLICATION AND REPAIR PROTEIN RECF"/>
    <property type="match status" value="1"/>
</dbReference>
<dbReference type="GO" id="GO:0006302">
    <property type="term" value="P:double-strand break repair"/>
    <property type="evidence" value="ECO:0007669"/>
    <property type="project" value="TreeGrafter"/>
</dbReference>
<evidence type="ECO:0000256" key="7">
    <source>
        <dbReference type="ARBA" id="ARBA00022763"/>
    </source>
</evidence>
<sequence length="397" mass="43518">MYLTHLSLHDFRTYQHLELPLSPGTTVLVGPNGVGKTNIVEAIGYLATQDSHRVSQDAPLVRFGAERALIAGQVNRGDRLTRVEVEINPRRRNRARVNRADFSRAREALGILRSILFVPEDLELVKGEPEVRRRFLDDLVVQLRPDQAAMRNEFDRVLRQRNALLKSARASGGFTEAHEATLDVWDMHFAQAAAPLMRNRIHVAKLLAPHVAQAYSELTNGAKAATLRYFTTVVDEAETLGSVDGPVAEQTLLTPDMVHITDVVSQALEASRARDIERATTTVGPHRDDVMLGLGSAPAKGFASHGETWSLALALRLAAFRVLMEDDPSDAARPVLILDDVFAELDEFRRQRLVAALADAEQVVVTAAVGSEIPQGLDATVVRVSPGEVMIDDATNA</sequence>
<reference evidence="16 17" key="1">
    <citation type="submission" date="2014-07" db="EMBL/GenBank/DDBJ databases">
        <authorList>
            <person name="McCorrison J."/>
            <person name="Sanka R."/>
            <person name="Torralba M."/>
            <person name="Gillis M."/>
            <person name="Haft D.H."/>
            <person name="Methe B."/>
            <person name="Sutton G."/>
            <person name="Nelson K.E."/>
        </authorList>
    </citation>
    <scope>NUCLEOTIDE SEQUENCE [LARGE SCALE GENOMIC DNA]</scope>
    <source>
        <strain evidence="16 17">DNF00011</strain>
    </source>
</reference>
<keyword evidence="6 13" id="KW-0547">Nucleotide-binding</keyword>
<dbReference type="InterPro" id="IPR003593">
    <property type="entry name" value="AAA+_ATPase"/>
</dbReference>
<dbReference type="GO" id="GO:0009432">
    <property type="term" value="P:SOS response"/>
    <property type="evidence" value="ECO:0007669"/>
    <property type="project" value="UniProtKB-UniRule"/>
</dbReference>
<dbReference type="InterPro" id="IPR042174">
    <property type="entry name" value="RecF_2"/>
</dbReference>
<gene>
    <name evidence="13" type="primary">recF</name>
    <name evidence="16" type="ORF">HMPREF2128_05020</name>
</gene>
<name>A0A095ZPG0_9MICC</name>
<dbReference type="NCBIfam" id="TIGR00611">
    <property type="entry name" value="recf"/>
    <property type="match status" value="1"/>
</dbReference>
<dbReference type="RefSeq" id="WP_035755731.1">
    <property type="nucleotide sequence ID" value="NZ_JRNH01000014.1"/>
</dbReference>
<dbReference type="SUPFAM" id="SSF52540">
    <property type="entry name" value="P-loop containing nucleoside triphosphate hydrolases"/>
    <property type="match status" value="1"/>
</dbReference>
<evidence type="ECO:0000256" key="12">
    <source>
        <dbReference type="ARBA" id="ARBA00025401"/>
    </source>
</evidence>
<keyword evidence="7 13" id="KW-0227">DNA damage</keyword>
<evidence type="ECO:0000256" key="13">
    <source>
        <dbReference type="HAMAP-Rule" id="MF_00365"/>
    </source>
</evidence>
<comment type="caution">
    <text evidence="16">The sequence shown here is derived from an EMBL/GenBank/DDBJ whole genome shotgun (WGS) entry which is preliminary data.</text>
</comment>
<evidence type="ECO:0000313" key="16">
    <source>
        <dbReference type="EMBL" id="KGF20447.1"/>
    </source>
</evidence>
<evidence type="ECO:0000259" key="15">
    <source>
        <dbReference type="SMART" id="SM00382"/>
    </source>
</evidence>
<feature type="binding site" evidence="13">
    <location>
        <begin position="30"/>
        <end position="37"/>
    </location>
    <ligand>
        <name>ATP</name>
        <dbReference type="ChEBI" id="CHEBI:30616"/>
    </ligand>
</feature>
<dbReference type="HAMAP" id="MF_00365">
    <property type="entry name" value="RecF"/>
    <property type="match status" value="1"/>
</dbReference>
<dbReference type="InterPro" id="IPR018078">
    <property type="entry name" value="DNA-binding_RecF_CS"/>
</dbReference>
<dbReference type="EMBL" id="JRNH01000014">
    <property type="protein sequence ID" value="KGF20447.1"/>
    <property type="molecule type" value="Genomic_DNA"/>
</dbReference>
<comment type="similarity">
    <text evidence="2 13 14">Belongs to the RecF family.</text>
</comment>
<dbReference type="GO" id="GO:0003697">
    <property type="term" value="F:single-stranded DNA binding"/>
    <property type="evidence" value="ECO:0007669"/>
    <property type="project" value="UniProtKB-UniRule"/>
</dbReference>
<evidence type="ECO:0000256" key="3">
    <source>
        <dbReference type="ARBA" id="ARBA00020170"/>
    </source>
</evidence>
<dbReference type="PROSITE" id="PS00617">
    <property type="entry name" value="RECF_1"/>
    <property type="match status" value="1"/>
</dbReference>
<evidence type="ECO:0000256" key="6">
    <source>
        <dbReference type="ARBA" id="ARBA00022741"/>
    </source>
</evidence>
<dbReference type="InterPro" id="IPR003395">
    <property type="entry name" value="RecF/RecN/SMC_N"/>
</dbReference>
<keyword evidence="8 13" id="KW-0067">ATP-binding</keyword>
<keyword evidence="10 13" id="KW-0234">DNA repair</keyword>
<protein>
    <recommendedName>
        <fullName evidence="3 13">DNA replication and repair protein RecF</fullName>
    </recommendedName>
</protein>
<evidence type="ECO:0000313" key="17">
    <source>
        <dbReference type="Proteomes" id="UP000053528"/>
    </source>
</evidence>
<dbReference type="Proteomes" id="UP000053528">
    <property type="component" value="Unassembled WGS sequence"/>
</dbReference>
<evidence type="ECO:0000256" key="4">
    <source>
        <dbReference type="ARBA" id="ARBA00022490"/>
    </source>
</evidence>